<accession>A0A542DM23</accession>
<feature type="compositionally biased region" description="Low complexity" evidence="1">
    <location>
        <begin position="112"/>
        <end position="125"/>
    </location>
</feature>
<gene>
    <name evidence="3" type="ORF">FB471_3814</name>
</gene>
<comment type="caution">
    <text evidence="3">The sequence shown here is derived from an EMBL/GenBank/DDBJ whole genome shotgun (WGS) entry which is preliminary data.</text>
</comment>
<feature type="transmembrane region" description="Helical" evidence="2">
    <location>
        <begin position="159"/>
        <end position="182"/>
    </location>
</feature>
<evidence type="ECO:0000313" key="3">
    <source>
        <dbReference type="EMBL" id="TQJ04034.1"/>
    </source>
</evidence>
<reference evidence="3 4" key="1">
    <citation type="submission" date="2019-06" db="EMBL/GenBank/DDBJ databases">
        <title>Sequencing the genomes of 1000 actinobacteria strains.</title>
        <authorList>
            <person name="Klenk H.-P."/>
        </authorList>
    </citation>
    <scope>NUCLEOTIDE SEQUENCE [LARGE SCALE GENOMIC DNA]</scope>
    <source>
        <strain evidence="3 4">DSM 45679</strain>
    </source>
</reference>
<dbReference type="EMBL" id="VFML01000001">
    <property type="protein sequence ID" value="TQJ04034.1"/>
    <property type="molecule type" value="Genomic_DNA"/>
</dbReference>
<keyword evidence="2" id="KW-0472">Membrane</keyword>
<evidence type="ECO:0000256" key="2">
    <source>
        <dbReference type="SAM" id="Phobius"/>
    </source>
</evidence>
<evidence type="ECO:0000313" key="4">
    <source>
        <dbReference type="Proteomes" id="UP000320876"/>
    </source>
</evidence>
<evidence type="ECO:0000256" key="1">
    <source>
        <dbReference type="SAM" id="MobiDB-lite"/>
    </source>
</evidence>
<keyword evidence="2" id="KW-1133">Transmembrane helix</keyword>
<dbReference type="OrthoDB" id="3610689at2"/>
<name>A0A542DM23_AMYCI</name>
<keyword evidence="4" id="KW-1185">Reference proteome</keyword>
<feature type="region of interest" description="Disordered" evidence="1">
    <location>
        <begin position="36"/>
        <end position="152"/>
    </location>
</feature>
<dbReference type="RefSeq" id="WP_141999772.1">
    <property type="nucleotide sequence ID" value="NZ_VFML01000001.1"/>
</dbReference>
<keyword evidence="2" id="KW-0812">Transmembrane</keyword>
<sequence length="373" mass="38692">MSWQEELRRLDGDLAEGRLDIAQHRKLRDELLAAVSGGIAPSPFPSPVRQEDTAYRQQATPTPDPVPQESAPGTRPERPARPPSAAALLGSDVSHTAPSPADERPTEWMTVPPGLRRPGRPRSGSAPDTGPATPAGSVPTHPPAPHRPPEPRPSRAVPIWLLITLATFLVLAGLVGGVWWLGTDPADDAGSQAAPSAGPSTTPSATPSTTGAPANTPPLAQRLPELPGVPNENNSTMSVDKAVQLGVLSPRMGTICAEAGATEVIYRSSAAGTDGYLLLVVPTGSAAEAATVTDALRASARTIGFTAVDPGRTDGRQTLTGSNETGRMAATWYTSGQHSVAIWVSQGLADDPAGLERRLNRTVDEVEAVLGPG</sequence>
<feature type="compositionally biased region" description="Low complexity" evidence="1">
    <location>
        <begin position="188"/>
        <end position="218"/>
    </location>
</feature>
<organism evidence="3 4">
    <name type="scientific">Amycolatopsis cihanbeyliensis</name>
    <dbReference type="NCBI Taxonomy" id="1128664"/>
    <lineage>
        <taxon>Bacteria</taxon>
        <taxon>Bacillati</taxon>
        <taxon>Actinomycetota</taxon>
        <taxon>Actinomycetes</taxon>
        <taxon>Pseudonocardiales</taxon>
        <taxon>Pseudonocardiaceae</taxon>
        <taxon>Amycolatopsis</taxon>
    </lineage>
</organism>
<protein>
    <submittedName>
        <fullName evidence="3">Uncharacterized protein</fullName>
    </submittedName>
</protein>
<proteinExistence type="predicted"/>
<feature type="region of interest" description="Disordered" evidence="1">
    <location>
        <begin position="188"/>
        <end position="235"/>
    </location>
</feature>
<dbReference type="Proteomes" id="UP000320876">
    <property type="component" value="Unassembled WGS sequence"/>
</dbReference>
<dbReference type="AlphaFoldDB" id="A0A542DM23"/>